<accession>A0AAD1VLR0</accession>
<gene>
    <name evidence="2" type="ORF">PECUL_23A047809</name>
</gene>
<protein>
    <submittedName>
        <fullName evidence="2">Uncharacterized protein</fullName>
    </submittedName>
</protein>
<dbReference type="Proteomes" id="UP001295444">
    <property type="component" value="Chromosome 01"/>
</dbReference>
<evidence type="ECO:0000313" key="3">
    <source>
        <dbReference type="Proteomes" id="UP001295444"/>
    </source>
</evidence>
<dbReference type="AlphaFoldDB" id="A0AAD1VLR0"/>
<feature type="non-terminal residue" evidence="2">
    <location>
        <position position="1"/>
    </location>
</feature>
<name>A0AAD1VLR0_PELCU</name>
<sequence>LRAPASGVRAFDLADPICHHCTVSADGPDIPAQASVAVSSTLGGRSHHHSVSRPGPVQSAPAPMLLHDPALPLSLQPEAAPLDPSSGP</sequence>
<keyword evidence="3" id="KW-1185">Reference proteome</keyword>
<dbReference type="EMBL" id="OW240912">
    <property type="protein sequence ID" value="CAH2222358.1"/>
    <property type="molecule type" value="Genomic_DNA"/>
</dbReference>
<proteinExistence type="predicted"/>
<evidence type="ECO:0000313" key="2">
    <source>
        <dbReference type="EMBL" id="CAH2222358.1"/>
    </source>
</evidence>
<feature type="region of interest" description="Disordered" evidence="1">
    <location>
        <begin position="37"/>
        <end position="88"/>
    </location>
</feature>
<reference evidence="2" key="1">
    <citation type="submission" date="2022-03" db="EMBL/GenBank/DDBJ databases">
        <authorList>
            <person name="Alioto T."/>
            <person name="Alioto T."/>
            <person name="Gomez Garrido J."/>
        </authorList>
    </citation>
    <scope>NUCLEOTIDE SEQUENCE</scope>
</reference>
<evidence type="ECO:0000256" key="1">
    <source>
        <dbReference type="SAM" id="MobiDB-lite"/>
    </source>
</evidence>
<organism evidence="2 3">
    <name type="scientific">Pelobates cultripes</name>
    <name type="common">Western spadefoot toad</name>
    <dbReference type="NCBI Taxonomy" id="61616"/>
    <lineage>
        <taxon>Eukaryota</taxon>
        <taxon>Metazoa</taxon>
        <taxon>Chordata</taxon>
        <taxon>Craniata</taxon>
        <taxon>Vertebrata</taxon>
        <taxon>Euteleostomi</taxon>
        <taxon>Amphibia</taxon>
        <taxon>Batrachia</taxon>
        <taxon>Anura</taxon>
        <taxon>Pelobatoidea</taxon>
        <taxon>Pelobatidae</taxon>
        <taxon>Pelobates</taxon>
    </lineage>
</organism>